<sequence length="777" mass="83129">MERQTTHITRGVLEINYTLSGIPTVAADKAWLELYVNEVRVPIANPSSNGTFFHQSVLSPRIDGNSTLAVLLVWRTSSVVADTAANVLIRSVKEDDVLHKCALILNLHSVPGSTICSAKQLLMDNEAGLMYNLTALQALVDPLVDLDVASGFLPVSPFASTSPIVLNATLATMLGVFRPIVPKVPPQYVVASSSLVNTGAVVVGSPQSYVVGLAMSNARDAGSSFLYNADRFGLVQCTVPPVFTPSQPVLVPSTECKYKLSWTTAAACPPFYLSVRSPTKSACSLMGNQTVTYAPSVPCVGGRQPPTLVSVQTCASITLDTETAGIAAGIVVLILVLIVGLVAGLVIVYRKYKATLVEFMYLKGQVTNHELLETGSTRSADGAYEFNPNAHTRKSGISSDGAREALMEFSYPVLPLTAAPNDSTMSDELNRFWDNSLKPYRNVRGPFDESPQVPFLANLSTDTKATVSSYKHAFDMESLLSTQFSKESLEPMAFHPHNMHHVLNHFPELNPMDGSFLRSAFENIDVLPNTLTPQNLPSQHHYSPPTALSTMTGAALLGQTSPQLKGHHSPDVPQGLTGKQGICQVPDCGRRVRSKGFCKAHGGGRKCTLQGCNKSAQNGEFCIGHGGGKQCTHPGCPKAAQSHGLCKAHGGGARCKHPDCMKSSQGGGYCRAHGGGKRCQAENCTKGAQRGNFCATHGGFRNCQIDGCVRTDRGGGYCEVHRRDKLCTVNGCKKLSKNNGLCTVHLRRSDKDTKKQVKSLTTAVPGDYSLPGGMLVI</sequence>
<reference evidence="3 4" key="1">
    <citation type="submission" date="2018-08" db="EMBL/GenBank/DDBJ databases">
        <title>Aphanomyces genome sequencing and annotation.</title>
        <authorList>
            <person name="Minardi D."/>
            <person name="Oidtmann B."/>
            <person name="Van Der Giezen M."/>
            <person name="Studholme D.J."/>
        </authorList>
    </citation>
    <scope>NUCLEOTIDE SEQUENCE [LARGE SCALE GENOMIC DNA]</scope>
    <source>
        <strain evidence="3 4">NJM0002</strain>
    </source>
</reference>
<dbReference type="PANTHER" id="PTHR31827:SF1">
    <property type="entry name" value="EMB|CAB89363.1"/>
    <property type="match status" value="1"/>
</dbReference>
<organism evidence="3 4">
    <name type="scientific">Aphanomyces invadans</name>
    <dbReference type="NCBI Taxonomy" id="157072"/>
    <lineage>
        <taxon>Eukaryota</taxon>
        <taxon>Sar</taxon>
        <taxon>Stramenopiles</taxon>
        <taxon>Oomycota</taxon>
        <taxon>Saprolegniomycetes</taxon>
        <taxon>Saprolegniales</taxon>
        <taxon>Verrucalvaceae</taxon>
        <taxon>Aphanomyces</taxon>
    </lineage>
</organism>
<keyword evidence="4" id="KW-1185">Reference proteome</keyword>
<keyword evidence="1" id="KW-1133">Transmembrane helix</keyword>
<protein>
    <recommendedName>
        <fullName evidence="2">WRKY19-like zinc finger domain-containing protein</fullName>
    </recommendedName>
</protein>
<accession>A0A3R6W4Q7</accession>
<evidence type="ECO:0000313" key="3">
    <source>
        <dbReference type="EMBL" id="RHY35223.1"/>
    </source>
</evidence>
<feature type="domain" description="WRKY19-like zinc finger" evidence="2">
    <location>
        <begin position="652"/>
        <end position="675"/>
    </location>
</feature>
<keyword evidence="1" id="KW-0472">Membrane</keyword>
<dbReference type="EMBL" id="QUSY01000006">
    <property type="protein sequence ID" value="RHY35223.1"/>
    <property type="molecule type" value="Genomic_DNA"/>
</dbReference>
<gene>
    <name evidence="3" type="ORF">DYB32_000272</name>
</gene>
<dbReference type="Pfam" id="PF24906">
    <property type="entry name" value="Zf_WRKY19"/>
    <property type="match status" value="4"/>
</dbReference>
<name>A0A3R6W4Q7_9STRA</name>
<feature type="domain" description="WRKY19-like zinc finger" evidence="2">
    <location>
        <begin position="604"/>
        <end position="627"/>
    </location>
</feature>
<dbReference type="VEuPathDB" id="FungiDB:H310_01033"/>
<feature type="transmembrane region" description="Helical" evidence="1">
    <location>
        <begin position="326"/>
        <end position="349"/>
    </location>
</feature>
<dbReference type="PANTHER" id="PTHR31827">
    <property type="entry name" value="EMB|CAB89363.1"/>
    <property type="match status" value="1"/>
</dbReference>
<evidence type="ECO:0000259" key="2">
    <source>
        <dbReference type="Pfam" id="PF24906"/>
    </source>
</evidence>
<dbReference type="Proteomes" id="UP000285060">
    <property type="component" value="Unassembled WGS sequence"/>
</dbReference>
<dbReference type="InterPro" id="IPR056866">
    <property type="entry name" value="Znf_WRKY19"/>
</dbReference>
<comment type="caution">
    <text evidence="3">The sequence shown here is derived from an EMBL/GenBank/DDBJ whole genome shotgun (WGS) entry which is preliminary data.</text>
</comment>
<proteinExistence type="predicted"/>
<keyword evidence="1" id="KW-0812">Transmembrane</keyword>
<evidence type="ECO:0000313" key="4">
    <source>
        <dbReference type="Proteomes" id="UP000285060"/>
    </source>
</evidence>
<evidence type="ECO:0000256" key="1">
    <source>
        <dbReference type="SAM" id="Phobius"/>
    </source>
</evidence>
<feature type="domain" description="WRKY19-like zinc finger" evidence="2">
    <location>
        <begin position="676"/>
        <end position="699"/>
    </location>
</feature>
<dbReference type="AlphaFoldDB" id="A0A3R6W4Q7"/>
<dbReference type="VEuPathDB" id="FungiDB:H310_01034"/>
<feature type="domain" description="WRKY19-like zinc finger" evidence="2">
    <location>
        <begin position="628"/>
        <end position="651"/>
    </location>
</feature>